<comment type="subcellular location">
    <subcellularLocation>
        <location evidence="1 7">Periplasm</location>
    </subcellularLocation>
</comment>
<dbReference type="InterPro" id="IPR001853">
    <property type="entry name" value="DSBA-like_thioredoxin_dom"/>
</dbReference>
<dbReference type="CDD" id="cd03019">
    <property type="entry name" value="DsbA_DsbA"/>
    <property type="match status" value="1"/>
</dbReference>
<accession>A0ABT1QYJ0</accession>
<name>A0ABT1QYJ0_9GAMM</name>
<gene>
    <name evidence="10" type="ORF">NM961_21820</name>
</gene>
<dbReference type="InterPro" id="IPR050824">
    <property type="entry name" value="Thiol_disulfide_DsbA"/>
</dbReference>
<keyword evidence="3 8" id="KW-0732">Signal</keyword>
<keyword evidence="11" id="KW-1185">Reference proteome</keyword>
<feature type="chain" id="PRO_5047096939" description="Thiol:disulfide interchange protein" evidence="8">
    <location>
        <begin position="21"/>
        <end position="224"/>
    </location>
</feature>
<feature type="domain" description="Thioredoxin" evidence="9">
    <location>
        <begin position="12"/>
        <end position="152"/>
    </location>
</feature>
<dbReference type="Gene3D" id="3.40.30.10">
    <property type="entry name" value="Glutaredoxin"/>
    <property type="match status" value="2"/>
</dbReference>
<dbReference type="PIRSF" id="PIRSF001488">
    <property type="entry name" value="Tdi_protein"/>
    <property type="match status" value="1"/>
</dbReference>
<evidence type="ECO:0000313" key="10">
    <source>
        <dbReference type="EMBL" id="MCQ4167362.1"/>
    </source>
</evidence>
<dbReference type="InterPro" id="IPR013766">
    <property type="entry name" value="Thioredoxin_domain"/>
</dbReference>
<dbReference type="InterPro" id="IPR036249">
    <property type="entry name" value="Thioredoxin-like_sf"/>
</dbReference>
<feature type="signal peptide" evidence="8">
    <location>
        <begin position="1"/>
        <end position="20"/>
    </location>
</feature>
<evidence type="ECO:0000259" key="9">
    <source>
        <dbReference type="PROSITE" id="PS51352"/>
    </source>
</evidence>
<sequence>MFQRLALGLAGLVLAAAASAQDGQWKEGTHYFAITPPQATAHPDKVEVTEVFSYGCPACFTAAPSIKKLKSKLPPNAVMTYVPASWNTAEQWPLFQRAYYTAEALGVAEKAHDDMFPAIWSNGPLAVVVNGKVKDPAPTLEDVAKFYEKYGVKPADFIATANSFAINTKMKKADTYIKAVQVDSTPTIIVNGKYRLNGRSAGGSWESLEALVLHLVQQESAAAK</sequence>
<comment type="caution">
    <text evidence="10">The sequence shown here is derived from an EMBL/GenBank/DDBJ whole genome shotgun (WGS) entry which is preliminary data.</text>
</comment>
<dbReference type="PROSITE" id="PS51352">
    <property type="entry name" value="THIOREDOXIN_2"/>
    <property type="match status" value="1"/>
</dbReference>
<evidence type="ECO:0000256" key="6">
    <source>
        <dbReference type="ARBA" id="ARBA00023284"/>
    </source>
</evidence>
<dbReference type="InterPro" id="IPR023205">
    <property type="entry name" value="DsbA/DsbL"/>
</dbReference>
<protein>
    <recommendedName>
        <fullName evidence="7">Thiol:disulfide interchange protein</fullName>
    </recommendedName>
</protein>
<keyword evidence="4 7" id="KW-0574">Periplasm</keyword>
<organism evidence="10 11">
    <name type="scientific">Tahibacter harae</name>
    <dbReference type="NCBI Taxonomy" id="2963937"/>
    <lineage>
        <taxon>Bacteria</taxon>
        <taxon>Pseudomonadati</taxon>
        <taxon>Pseudomonadota</taxon>
        <taxon>Gammaproteobacteria</taxon>
        <taxon>Lysobacterales</taxon>
        <taxon>Rhodanobacteraceae</taxon>
        <taxon>Tahibacter</taxon>
    </lineage>
</organism>
<keyword evidence="5 7" id="KW-1015">Disulfide bond</keyword>
<dbReference type="PANTHER" id="PTHR35891">
    <property type="entry name" value="THIOL:DISULFIDE INTERCHANGE PROTEIN DSBA"/>
    <property type="match status" value="1"/>
</dbReference>
<proteinExistence type="inferred from homology"/>
<evidence type="ECO:0000256" key="5">
    <source>
        <dbReference type="ARBA" id="ARBA00023157"/>
    </source>
</evidence>
<evidence type="ECO:0000256" key="7">
    <source>
        <dbReference type="PIRNR" id="PIRNR001488"/>
    </source>
</evidence>
<dbReference type="Proteomes" id="UP001165498">
    <property type="component" value="Unassembled WGS sequence"/>
</dbReference>
<dbReference type="PANTHER" id="PTHR35891:SF2">
    <property type="entry name" value="THIOL:DISULFIDE INTERCHANGE PROTEIN DSBA"/>
    <property type="match status" value="1"/>
</dbReference>
<evidence type="ECO:0000256" key="1">
    <source>
        <dbReference type="ARBA" id="ARBA00004418"/>
    </source>
</evidence>
<evidence type="ECO:0000313" key="11">
    <source>
        <dbReference type="Proteomes" id="UP001165498"/>
    </source>
</evidence>
<evidence type="ECO:0000256" key="4">
    <source>
        <dbReference type="ARBA" id="ARBA00022764"/>
    </source>
</evidence>
<keyword evidence="6" id="KW-0676">Redox-active center</keyword>
<evidence type="ECO:0000256" key="3">
    <source>
        <dbReference type="ARBA" id="ARBA00022729"/>
    </source>
</evidence>
<evidence type="ECO:0000256" key="8">
    <source>
        <dbReference type="SAM" id="SignalP"/>
    </source>
</evidence>
<comment type="similarity">
    <text evidence="2">Belongs to the thioredoxin family. DsbA subfamily.</text>
</comment>
<dbReference type="RefSeq" id="WP_255916549.1">
    <property type="nucleotide sequence ID" value="NZ_JANFQO010000029.1"/>
</dbReference>
<dbReference type="Pfam" id="PF01323">
    <property type="entry name" value="DSBA"/>
    <property type="match status" value="1"/>
</dbReference>
<evidence type="ECO:0000256" key="2">
    <source>
        <dbReference type="ARBA" id="ARBA00005791"/>
    </source>
</evidence>
<reference evidence="10" key="1">
    <citation type="submission" date="2022-07" db="EMBL/GenBank/DDBJ databases">
        <title>Tahibacter sp., a new gammaproteobacterium isolated from the silt sample collected at pig farm.</title>
        <authorList>
            <person name="Chen H."/>
        </authorList>
    </citation>
    <scope>NUCLEOTIDE SEQUENCE</scope>
    <source>
        <strain evidence="10">P2K</strain>
    </source>
</reference>
<dbReference type="SUPFAM" id="SSF52833">
    <property type="entry name" value="Thioredoxin-like"/>
    <property type="match status" value="1"/>
</dbReference>
<dbReference type="EMBL" id="JANFQO010000029">
    <property type="protein sequence ID" value="MCQ4167362.1"/>
    <property type="molecule type" value="Genomic_DNA"/>
</dbReference>